<evidence type="ECO:0000256" key="7">
    <source>
        <dbReference type="SAM" id="Phobius"/>
    </source>
</evidence>
<dbReference type="AlphaFoldDB" id="A0A7W8E2Y9"/>
<dbReference type="InterPro" id="IPR003838">
    <property type="entry name" value="ABC3_permease_C"/>
</dbReference>
<comment type="caution">
    <text evidence="10">The sequence shown here is derived from an EMBL/GenBank/DDBJ whole genome shotgun (WGS) entry which is preliminary data.</text>
</comment>
<accession>A0A7W8E2Y9</accession>
<dbReference type="Proteomes" id="UP000540989">
    <property type="component" value="Unassembled WGS sequence"/>
</dbReference>
<dbReference type="RefSeq" id="WP_246408853.1">
    <property type="nucleotide sequence ID" value="NZ_JACHIP010000002.1"/>
</dbReference>
<feature type="domain" description="ABC3 transporter permease C-terminal" evidence="8">
    <location>
        <begin position="689"/>
        <end position="802"/>
    </location>
</feature>
<keyword evidence="11" id="KW-1185">Reference proteome</keyword>
<feature type="transmembrane region" description="Helical" evidence="7">
    <location>
        <begin position="328"/>
        <end position="349"/>
    </location>
</feature>
<dbReference type="EMBL" id="JACHIP010000002">
    <property type="protein sequence ID" value="MBB5056881.1"/>
    <property type="molecule type" value="Genomic_DNA"/>
</dbReference>
<evidence type="ECO:0000256" key="6">
    <source>
        <dbReference type="ARBA" id="ARBA00038076"/>
    </source>
</evidence>
<feature type="transmembrane region" description="Helical" evidence="7">
    <location>
        <begin position="369"/>
        <end position="390"/>
    </location>
</feature>
<evidence type="ECO:0000256" key="3">
    <source>
        <dbReference type="ARBA" id="ARBA00022692"/>
    </source>
</evidence>
<keyword evidence="3 7" id="KW-0812">Transmembrane</keyword>
<dbReference type="Pfam" id="PF12704">
    <property type="entry name" value="MacB_PCD"/>
    <property type="match status" value="1"/>
</dbReference>
<evidence type="ECO:0000259" key="9">
    <source>
        <dbReference type="Pfam" id="PF12704"/>
    </source>
</evidence>
<dbReference type="Pfam" id="PF02687">
    <property type="entry name" value="FtsX"/>
    <property type="match status" value="2"/>
</dbReference>
<organism evidence="10 11">
    <name type="scientific">Granulicella aggregans</name>
    <dbReference type="NCBI Taxonomy" id="474949"/>
    <lineage>
        <taxon>Bacteria</taxon>
        <taxon>Pseudomonadati</taxon>
        <taxon>Acidobacteriota</taxon>
        <taxon>Terriglobia</taxon>
        <taxon>Terriglobales</taxon>
        <taxon>Acidobacteriaceae</taxon>
        <taxon>Granulicella</taxon>
    </lineage>
</organism>
<feature type="domain" description="MacB-like periplasmic core" evidence="9">
    <location>
        <begin position="28"/>
        <end position="239"/>
    </location>
</feature>
<evidence type="ECO:0000256" key="1">
    <source>
        <dbReference type="ARBA" id="ARBA00004651"/>
    </source>
</evidence>
<protein>
    <submittedName>
        <fullName evidence="10">Putative permease</fullName>
    </submittedName>
</protein>
<evidence type="ECO:0000256" key="5">
    <source>
        <dbReference type="ARBA" id="ARBA00023136"/>
    </source>
</evidence>
<dbReference type="InterPro" id="IPR025857">
    <property type="entry name" value="MacB_PCD"/>
</dbReference>
<feature type="transmembrane region" description="Helical" evidence="7">
    <location>
        <begin position="420"/>
        <end position="439"/>
    </location>
</feature>
<evidence type="ECO:0000259" key="8">
    <source>
        <dbReference type="Pfam" id="PF02687"/>
    </source>
</evidence>
<keyword evidence="4 7" id="KW-1133">Transmembrane helix</keyword>
<keyword evidence="2" id="KW-1003">Cell membrane</keyword>
<sequence length="809" mass="86655">MMTILRNLMQDVRYAVRQLQRAPVFAATAILTLGLAIGVSTSVFSVLDATIVRPLPYHDPDGIVSLRTTSDGYGQPASWMQYLDWRRNNATLSALAGWEVASANLETAGGADPVHAVYTTDNFFDVFQVKPLLGRTFETGEEQAGRNDVVVLSYEIWKQRFEGRQDAIGKTIRVDGKVNTIVGVMPAGFRYPLQTVNAIYRPFHLPTTRTSGRGEHFLPTVGRLKRGVSLEQAQADMTRVFKDLGRQYPDESANTVQVRSLAEATLGKTAAPLRVLTLAVLGVLLIGCVNLAGLLLARGVRRQREFGLRAAVGAGRARLARQLLTESAILSLIGAGAGVLVAAALLQAMRQLLIVSLARGADVQLNLPVLAATIAIALVTGIAAGVLPALRSSRVAPSLALRSGGSAGTSRGQNRLRSGMITLQVAVALGLLVCSGLLLRNLQALRSAELGFDPAKLMSEELFVTTANYQGRNLLTSFYQPLLDKVRQIPGVTSAGLINILPILESGNNSDITIVGHPPPPPHQELLAENRIVMPGALAAIGAHLVKGRWLDTSTDRQGGALAANVNEAFLRKFFAPGEEAVGRQIQWGPMKVNIVGVASDLRQNLSEPPLAEMDILAAQVPPEYVEQTLADMQLVIRTSLAPEAIAGPLRDALRSVDATVPFREPQTMHEVIAETLTFERLESWLFGIFAALALVLSLVGIYGMVHHEVEVRTREIGVRMALGSSRGRVVRNILTRVAVLMSAGVAVGWVLTLALRGVIASVVELNAAHDAFLLGALTLGLVAIGMLASVVPARNAASIDPMEALRNE</sequence>
<feature type="domain" description="ABC3 transporter permease C-terminal" evidence="8">
    <location>
        <begin position="279"/>
        <end position="395"/>
    </location>
</feature>
<feature type="transmembrane region" description="Helical" evidence="7">
    <location>
        <begin position="772"/>
        <end position="794"/>
    </location>
</feature>
<gene>
    <name evidence="10" type="ORF">HDF16_001566</name>
</gene>
<dbReference type="GO" id="GO:0005886">
    <property type="term" value="C:plasma membrane"/>
    <property type="evidence" value="ECO:0007669"/>
    <property type="project" value="UniProtKB-SubCell"/>
</dbReference>
<proteinExistence type="inferred from homology"/>
<feature type="transmembrane region" description="Helical" evidence="7">
    <location>
        <begin position="275"/>
        <end position="297"/>
    </location>
</feature>
<comment type="subcellular location">
    <subcellularLocation>
        <location evidence="1">Cell membrane</location>
        <topology evidence="1">Multi-pass membrane protein</topology>
    </subcellularLocation>
</comment>
<reference evidence="10 11" key="1">
    <citation type="submission" date="2020-08" db="EMBL/GenBank/DDBJ databases">
        <title>Genomic Encyclopedia of Type Strains, Phase IV (KMG-V): Genome sequencing to study the core and pangenomes of soil and plant-associated prokaryotes.</title>
        <authorList>
            <person name="Whitman W."/>
        </authorList>
    </citation>
    <scope>NUCLEOTIDE SEQUENCE [LARGE SCALE GENOMIC DNA]</scope>
    <source>
        <strain evidence="10 11">M8UP14</strain>
    </source>
</reference>
<dbReference type="InterPro" id="IPR017800">
    <property type="entry name" value="ADOP"/>
</dbReference>
<evidence type="ECO:0000256" key="2">
    <source>
        <dbReference type="ARBA" id="ARBA00022475"/>
    </source>
</evidence>
<feature type="transmembrane region" description="Helical" evidence="7">
    <location>
        <begin position="734"/>
        <end position="760"/>
    </location>
</feature>
<feature type="transmembrane region" description="Helical" evidence="7">
    <location>
        <begin position="685"/>
        <end position="706"/>
    </location>
</feature>
<dbReference type="NCBIfam" id="TIGR03434">
    <property type="entry name" value="ADOP"/>
    <property type="match status" value="1"/>
</dbReference>
<dbReference type="InterPro" id="IPR050250">
    <property type="entry name" value="Macrolide_Exporter_MacB"/>
</dbReference>
<dbReference type="GO" id="GO:0022857">
    <property type="term" value="F:transmembrane transporter activity"/>
    <property type="evidence" value="ECO:0007669"/>
    <property type="project" value="TreeGrafter"/>
</dbReference>
<evidence type="ECO:0000313" key="10">
    <source>
        <dbReference type="EMBL" id="MBB5056881.1"/>
    </source>
</evidence>
<dbReference type="PANTHER" id="PTHR30572:SF4">
    <property type="entry name" value="ABC TRANSPORTER PERMEASE YTRF"/>
    <property type="match status" value="1"/>
</dbReference>
<keyword evidence="5 7" id="KW-0472">Membrane</keyword>
<evidence type="ECO:0000256" key="4">
    <source>
        <dbReference type="ARBA" id="ARBA00022989"/>
    </source>
</evidence>
<dbReference type="PANTHER" id="PTHR30572">
    <property type="entry name" value="MEMBRANE COMPONENT OF TRANSPORTER-RELATED"/>
    <property type="match status" value="1"/>
</dbReference>
<evidence type="ECO:0000313" key="11">
    <source>
        <dbReference type="Proteomes" id="UP000540989"/>
    </source>
</evidence>
<comment type="similarity">
    <text evidence="6">Belongs to the ABC-4 integral membrane protein family.</text>
</comment>
<name>A0A7W8E2Y9_9BACT</name>